<keyword evidence="3" id="KW-1185">Reference proteome</keyword>
<sequence>MGAVRGSVVRYDAIKGYAFVASDELDEDVFLHVNDLDFDKALMAVGAEVDFTHEVGDRGPRALSASLVHSPVADAVQAALSDGGTTAVSAPVPAPAPASGDHPHDGFADVLSAAELRGEVTEKLLASVGDLTGRQVLAVRAAVEQIARSHGWLDS</sequence>
<evidence type="ECO:0000259" key="1">
    <source>
        <dbReference type="Pfam" id="PF00313"/>
    </source>
</evidence>
<comment type="caution">
    <text evidence="2">The sequence shown here is derived from an EMBL/GenBank/DDBJ whole genome shotgun (WGS) entry which is preliminary data.</text>
</comment>
<dbReference type="EMBL" id="BAABID010000005">
    <property type="protein sequence ID" value="GAA4722154.1"/>
    <property type="molecule type" value="Genomic_DNA"/>
</dbReference>
<dbReference type="Gene3D" id="2.40.50.140">
    <property type="entry name" value="Nucleic acid-binding proteins"/>
    <property type="match status" value="1"/>
</dbReference>
<organism evidence="2 3">
    <name type="scientific">Isoptericola chiayiensis</name>
    <dbReference type="NCBI Taxonomy" id="579446"/>
    <lineage>
        <taxon>Bacteria</taxon>
        <taxon>Bacillati</taxon>
        <taxon>Actinomycetota</taxon>
        <taxon>Actinomycetes</taxon>
        <taxon>Micrococcales</taxon>
        <taxon>Promicromonosporaceae</taxon>
        <taxon>Isoptericola</taxon>
    </lineage>
</organism>
<dbReference type="SUPFAM" id="SSF50249">
    <property type="entry name" value="Nucleic acid-binding proteins"/>
    <property type="match status" value="1"/>
</dbReference>
<evidence type="ECO:0000313" key="3">
    <source>
        <dbReference type="Proteomes" id="UP001500956"/>
    </source>
</evidence>
<dbReference type="Proteomes" id="UP001500956">
    <property type="component" value="Unassembled WGS sequence"/>
</dbReference>
<evidence type="ECO:0000313" key="2">
    <source>
        <dbReference type="EMBL" id="GAA4722154.1"/>
    </source>
</evidence>
<feature type="domain" description="CSD" evidence="1">
    <location>
        <begin position="5"/>
        <end position="63"/>
    </location>
</feature>
<protein>
    <submittedName>
        <fullName evidence="2">Cold shock domain-containing protein</fullName>
    </submittedName>
</protein>
<proteinExistence type="predicted"/>
<gene>
    <name evidence="2" type="ORF">GCM10023216_09250</name>
</gene>
<name>A0ABP8Y6R1_9MICO</name>
<dbReference type="Pfam" id="PF00313">
    <property type="entry name" value="CSD"/>
    <property type="match status" value="1"/>
</dbReference>
<accession>A0ABP8Y6R1</accession>
<dbReference type="InterPro" id="IPR012340">
    <property type="entry name" value="NA-bd_OB-fold"/>
</dbReference>
<reference evidence="3" key="1">
    <citation type="journal article" date="2019" name="Int. J. Syst. Evol. Microbiol.">
        <title>The Global Catalogue of Microorganisms (GCM) 10K type strain sequencing project: providing services to taxonomists for standard genome sequencing and annotation.</title>
        <authorList>
            <consortium name="The Broad Institute Genomics Platform"/>
            <consortium name="The Broad Institute Genome Sequencing Center for Infectious Disease"/>
            <person name="Wu L."/>
            <person name="Ma J."/>
        </authorList>
    </citation>
    <scope>NUCLEOTIDE SEQUENCE [LARGE SCALE GENOMIC DNA]</scope>
    <source>
        <strain evidence="3">JCM 18063</strain>
    </source>
</reference>
<dbReference type="InterPro" id="IPR002059">
    <property type="entry name" value="CSP_DNA-bd"/>
</dbReference>